<feature type="compositionally biased region" description="Polar residues" evidence="1">
    <location>
        <begin position="386"/>
        <end position="396"/>
    </location>
</feature>
<sequence length="742" mass="83932">MGEHELPRSHQWQRRGVNRLSARCAEWNREWPSGTPLSPEAAKHPSPLWDQATPSHLSPKQPVQSTGNSNARPKQETTSGATTSSAAASTPAPFRYTKEQEVKIWQRASQGDYKGAYLLFHSTEQFKHIETAPEVEEYVRTHPRMKLRPRRGGRRHEQLFICKTKAVWEHNGNVNYTRRCNDPYGYSSEDICRRHIYEHHLRKPRPRRVNDGGDRAKSIYQLLFRFDPRSVPYAHRNIYAKSKASQRRDPITMKSPTSETSPHDNQECSSPSRDKPSISQPPKDKRNFSPLAAMSTIRLNAEITQEPARYSRNITRLSMDDYWVSDLQIFPNPTLPQISFNEIAKPPLGTRLDQRQHSEVWAPSIQARRKRVLEEDNDRPRKNGTAGFSSNSGSLNSPKEVKICCGSSQISDQAEEAPYFADDEPAFSLVGLGQEIIPISREETSSGSSLLDWHYRSAFQEATGGELEDWYAGLTTKVQDDRETLLRDSGDGDSEPHIDSSEQGNHNDSTYTAAVGWKQDIGESVDFEEIGAEFMKACFELETLVEVLNTSESEDSQISLSKIGLEVMEKAPSLDSEVGDEAPINEEPTASSYESLIPPSHSSGGKWMPGSNPAPTMFLRYTAVEERAIWDLASQGDYRRAHSLFHPQERHICLKGVDLVEEYMEANPHMRLRRKKDGHPHDKLYVCRATAVWKSDGTVEYRERLSGSRALGRLTDVTEESRLFQGEKMALVQNTNTAIIAP</sequence>
<dbReference type="EMBL" id="KN824362">
    <property type="protein sequence ID" value="KIM22148.1"/>
    <property type="molecule type" value="Genomic_DNA"/>
</dbReference>
<feature type="compositionally biased region" description="Basic and acidic residues" evidence="1">
    <location>
        <begin position="372"/>
        <end position="381"/>
    </location>
</feature>
<feature type="region of interest" description="Disordered" evidence="1">
    <location>
        <begin position="485"/>
        <end position="509"/>
    </location>
</feature>
<accession>A0A0C2W6V1</accession>
<proteinExistence type="predicted"/>
<evidence type="ECO:0000313" key="2">
    <source>
        <dbReference type="EMBL" id="KIM22148.1"/>
    </source>
</evidence>
<organism evidence="2 3">
    <name type="scientific">Serendipita vermifera MAFF 305830</name>
    <dbReference type="NCBI Taxonomy" id="933852"/>
    <lineage>
        <taxon>Eukaryota</taxon>
        <taxon>Fungi</taxon>
        <taxon>Dikarya</taxon>
        <taxon>Basidiomycota</taxon>
        <taxon>Agaricomycotina</taxon>
        <taxon>Agaricomycetes</taxon>
        <taxon>Sebacinales</taxon>
        <taxon>Serendipitaceae</taxon>
        <taxon>Serendipita</taxon>
    </lineage>
</organism>
<feature type="compositionally biased region" description="Low complexity" evidence="1">
    <location>
        <begin position="77"/>
        <end position="93"/>
    </location>
</feature>
<dbReference type="Proteomes" id="UP000054097">
    <property type="component" value="Unassembled WGS sequence"/>
</dbReference>
<evidence type="ECO:0000256" key="1">
    <source>
        <dbReference type="SAM" id="MobiDB-lite"/>
    </source>
</evidence>
<feature type="compositionally biased region" description="Basic and acidic residues" evidence="1">
    <location>
        <begin position="261"/>
        <end position="287"/>
    </location>
</feature>
<feature type="compositionally biased region" description="Polar residues" evidence="1">
    <location>
        <begin position="52"/>
        <end position="72"/>
    </location>
</feature>
<feature type="region of interest" description="Disordered" evidence="1">
    <location>
        <begin position="29"/>
        <end position="93"/>
    </location>
</feature>
<reference evidence="2 3" key="1">
    <citation type="submission" date="2014-04" db="EMBL/GenBank/DDBJ databases">
        <authorList>
            <consortium name="DOE Joint Genome Institute"/>
            <person name="Kuo A."/>
            <person name="Zuccaro A."/>
            <person name="Kohler A."/>
            <person name="Nagy L.G."/>
            <person name="Floudas D."/>
            <person name="Copeland A."/>
            <person name="Barry K.W."/>
            <person name="Cichocki N."/>
            <person name="Veneault-Fourrey C."/>
            <person name="LaButti K."/>
            <person name="Lindquist E.A."/>
            <person name="Lipzen A."/>
            <person name="Lundell T."/>
            <person name="Morin E."/>
            <person name="Murat C."/>
            <person name="Sun H."/>
            <person name="Tunlid A."/>
            <person name="Henrissat B."/>
            <person name="Grigoriev I.V."/>
            <person name="Hibbett D.S."/>
            <person name="Martin F."/>
            <person name="Nordberg H.P."/>
            <person name="Cantor M.N."/>
            <person name="Hua S.X."/>
        </authorList>
    </citation>
    <scope>NUCLEOTIDE SEQUENCE [LARGE SCALE GENOMIC DNA]</scope>
    <source>
        <strain evidence="2 3">MAFF 305830</strain>
    </source>
</reference>
<gene>
    <name evidence="2" type="ORF">M408DRAFT_12192</name>
</gene>
<feature type="region of interest" description="Disordered" evidence="1">
    <location>
        <begin position="587"/>
        <end position="607"/>
    </location>
</feature>
<dbReference type="AlphaFoldDB" id="A0A0C2W6V1"/>
<feature type="compositionally biased region" description="Basic and acidic residues" evidence="1">
    <location>
        <begin position="485"/>
        <end position="500"/>
    </location>
</feature>
<feature type="region of interest" description="Disordered" evidence="1">
    <location>
        <begin position="371"/>
        <end position="396"/>
    </location>
</feature>
<reference evidence="3" key="2">
    <citation type="submission" date="2015-01" db="EMBL/GenBank/DDBJ databases">
        <title>Evolutionary Origins and Diversification of the Mycorrhizal Mutualists.</title>
        <authorList>
            <consortium name="DOE Joint Genome Institute"/>
            <consortium name="Mycorrhizal Genomics Consortium"/>
            <person name="Kohler A."/>
            <person name="Kuo A."/>
            <person name="Nagy L.G."/>
            <person name="Floudas D."/>
            <person name="Copeland A."/>
            <person name="Barry K.W."/>
            <person name="Cichocki N."/>
            <person name="Veneault-Fourrey C."/>
            <person name="LaButti K."/>
            <person name="Lindquist E.A."/>
            <person name="Lipzen A."/>
            <person name="Lundell T."/>
            <person name="Morin E."/>
            <person name="Murat C."/>
            <person name="Riley R."/>
            <person name="Ohm R."/>
            <person name="Sun H."/>
            <person name="Tunlid A."/>
            <person name="Henrissat B."/>
            <person name="Grigoriev I.V."/>
            <person name="Hibbett D.S."/>
            <person name="Martin F."/>
        </authorList>
    </citation>
    <scope>NUCLEOTIDE SEQUENCE [LARGE SCALE GENOMIC DNA]</scope>
    <source>
        <strain evidence="3">MAFF 305830</strain>
    </source>
</reference>
<name>A0A0C2W6V1_SERVB</name>
<dbReference type="HOGENOM" id="CLU_374346_0_0_1"/>
<keyword evidence="3" id="KW-1185">Reference proteome</keyword>
<protein>
    <submittedName>
        <fullName evidence="2">Uncharacterized protein</fullName>
    </submittedName>
</protein>
<feature type="region of interest" description="Disordered" evidence="1">
    <location>
        <begin position="237"/>
        <end position="289"/>
    </location>
</feature>
<evidence type="ECO:0000313" key="3">
    <source>
        <dbReference type="Proteomes" id="UP000054097"/>
    </source>
</evidence>